<dbReference type="EMBL" id="LGTE01000013">
    <property type="protein sequence ID" value="KNZ69345.1"/>
    <property type="molecule type" value="Genomic_DNA"/>
</dbReference>
<protein>
    <recommendedName>
        <fullName evidence="1">DUF1858 domain-containing protein</fullName>
    </recommendedName>
</protein>
<accession>A0A0L6W1D4</accession>
<dbReference type="InterPro" id="IPR015077">
    <property type="entry name" value="DUF1858"/>
</dbReference>
<dbReference type="Gene3D" id="1.10.3910.10">
    <property type="entry name" value="SP0561-like"/>
    <property type="match status" value="1"/>
</dbReference>
<gene>
    <name evidence="2" type="ORF">Tfer_1982</name>
</gene>
<evidence type="ECO:0000313" key="2">
    <source>
        <dbReference type="EMBL" id="KNZ69345.1"/>
    </source>
</evidence>
<evidence type="ECO:0000259" key="1">
    <source>
        <dbReference type="Pfam" id="PF08984"/>
    </source>
</evidence>
<sequence length="32" mass="3648">MTITKDMSIMEIVMKYPKTIPVFQSYGMGCFG</sequence>
<proteinExistence type="predicted"/>
<dbReference type="SUPFAM" id="SSF140683">
    <property type="entry name" value="SP0561-like"/>
    <property type="match status" value="1"/>
</dbReference>
<dbReference type="Pfam" id="PF08984">
    <property type="entry name" value="DUF1858"/>
    <property type="match status" value="1"/>
</dbReference>
<reference evidence="3" key="1">
    <citation type="submission" date="2015-07" db="EMBL/GenBank/DDBJ databases">
        <title>Complete Genome of Thermincola ferriacetica strain Z-0001T.</title>
        <authorList>
            <person name="Lusk B."/>
            <person name="Badalamenti J.P."/>
            <person name="Parameswaran P."/>
            <person name="Bond D.R."/>
            <person name="Torres C.I."/>
        </authorList>
    </citation>
    <scope>NUCLEOTIDE SEQUENCE [LARGE SCALE GENOMIC DNA]</scope>
    <source>
        <strain evidence="3">Z-0001</strain>
    </source>
</reference>
<dbReference type="InterPro" id="IPR038062">
    <property type="entry name" value="ScdA-like_N_sf"/>
</dbReference>
<keyword evidence="3" id="KW-1185">Reference proteome</keyword>
<dbReference type="RefSeq" id="WP_013120289.1">
    <property type="nucleotide sequence ID" value="NZ_LGTE01000013.1"/>
</dbReference>
<name>A0A0L6W1D4_9FIRM</name>
<feature type="domain" description="DUF1858" evidence="1">
    <location>
        <begin position="3"/>
        <end position="32"/>
    </location>
</feature>
<dbReference type="AlphaFoldDB" id="A0A0L6W1D4"/>
<dbReference type="Proteomes" id="UP000037175">
    <property type="component" value="Unassembled WGS sequence"/>
</dbReference>
<evidence type="ECO:0000313" key="3">
    <source>
        <dbReference type="Proteomes" id="UP000037175"/>
    </source>
</evidence>
<organism evidence="2 3">
    <name type="scientific">Thermincola ferriacetica</name>
    <dbReference type="NCBI Taxonomy" id="281456"/>
    <lineage>
        <taxon>Bacteria</taxon>
        <taxon>Bacillati</taxon>
        <taxon>Bacillota</taxon>
        <taxon>Clostridia</taxon>
        <taxon>Eubacteriales</taxon>
        <taxon>Thermincolaceae</taxon>
        <taxon>Thermincola</taxon>
    </lineage>
</organism>
<comment type="caution">
    <text evidence="2">The sequence shown here is derived from an EMBL/GenBank/DDBJ whole genome shotgun (WGS) entry which is preliminary data.</text>
</comment>